<keyword evidence="3" id="KW-0679">Respiratory chain</keyword>
<keyword evidence="2" id="KW-0813">Transport</keyword>
<evidence type="ECO:0000256" key="9">
    <source>
        <dbReference type="ARBA" id="ARBA00023136"/>
    </source>
</evidence>
<evidence type="ECO:0000256" key="5">
    <source>
        <dbReference type="ARBA" id="ARBA00022792"/>
    </source>
</evidence>
<comment type="similarity">
    <text evidence="10">Belongs to the complex IV NDUFA4 subunit family.</text>
</comment>
<evidence type="ECO:0000256" key="4">
    <source>
        <dbReference type="ARBA" id="ARBA00022692"/>
    </source>
</evidence>
<protein>
    <recommendedName>
        <fullName evidence="11">Cytochrome c oxidase subunit NDUFA4</fullName>
    </recommendedName>
</protein>
<evidence type="ECO:0000313" key="13">
    <source>
        <dbReference type="Proteomes" id="UP000770717"/>
    </source>
</evidence>
<evidence type="ECO:0000256" key="7">
    <source>
        <dbReference type="ARBA" id="ARBA00022989"/>
    </source>
</evidence>
<evidence type="ECO:0000256" key="2">
    <source>
        <dbReference type="ARBA" id="ARBA00022448"/>
    </source>
</evidence>
<keyword evidence="13" id="KW-1185">Reference proteome</keyword>
<comment type="caution">
    <text evidence="12">The sequence shown here is derived from an EMBL/GenBank/DDBJ whole genome shotgun (WGS) entry which is preliminary data.</text>
</comment>
<keyword evidence="5" id="KW-0999">Mitochondrion inner membrane</keyword>
<comment type="subcellular location">
    <subcellularLocation>
        <location evidence="1">Mitochondrion inner membrane</location>
        <topology evidence="1">Single-pass membrane protein</topology>
    </subcellularLocation>
</comment>
<organism evidence="12 13">
    <name type="scientific">Eleutherodactylus coqui</name>
    <name type="common">Puerto Rican coqui</name>
    <dbReference type="NCBI Taxonomy" id="57060"/>
    <lineage>
        <taxon>Eukaryota</taxon>
        <taxon>Metazoa</taxon>
        <taxon>Chordata</taxon>
        <taxon>Craniata</taxon>
        <taxon>Vertebrata</taxon>
        <taxon>Euteleostomi</taxon>
        <taxon>Amphibia</taxon>
        <taxon>Batrachia</taxon>
        <taxon>Anura</taxon>
        <taxon>Neobatrachia</taxon>
        <taxon>Hyloidea</taxon>
        <taxon>Eleutherodactylidae</taxon>
        <taxon>Eleutherodactylinae</taxon>
        <taxon>Eleutherodactylus</taxon>
        <taxon>Eleutherodactylus</taxon>
    </lineage>
</organism>
<keyword evidence="6" id="KW-0249">Electron transport</keyword>
<evidence type="ECO:0000313" key="12">
    <source>
        <dbReference type="EMBL" id="KAG9469233.1"/>
    </source>
</evidence>
<dbReference type="Proteomes" id="UP000770717">
    <property type="component" value="Unassembled WGS sequence"/>
</dbReference>
<sequence length="82" mass="9477">MFRTMLSHARKHPSLAPLFLFVGFGAVGAVYYLGRTALASPEISWDRKNNPDPWNKKGPTHQYKFYNETIDYKNLKKEGPDF</sequence>
<gene>
    <name evidence="12" type="ORF">GDO78_020976</name>
</gene>
<evidence type="ECO:0000256" key="11">
    <source>
        <dbReference type="ARBA" id="ARBA00041121"/>
    </source>
</evidence>
<proteinExistence type="inferred from homology"/>
<evidence type="ECO:0000256" key="8">
    <source>
        <dbReference type="ARBA" id="ARBA00023128"/>
    </source>
</evidence>
<dbReference type="AlphaFoldDB" id="A0A8J6JP03"/>
<evidence type="ECO:0000256" key="6">
    <source>
        <dbReference type="ARBA" id="ARBA00022982"/>
    </source>
</evidence>
<dbReference type="Pfam" id="PF06522">
    <property type="entry name" value="B12D"/>
    <property type="match status" value="1"/>
</dbReference>
<dbReference type="InterPro" id="IPR010530">
    <property type="entry name" value="B12D"/>
</dbReference>
<reference evidence="12" key="1">
    <citation type="thesis" date="2020" institute="ProQuest LLC" country="789 East Eisenhower Parkway, Ann Arbor, MI, USA">
        <title>Comparative Genomics and Chromosome Evolution.</title>
        <authorList>
            <person name="Mudd A.B."/>
        </authorList>
    </citation>
    <scope>NUCLEOTIDE SEQUENCE</scope>
    <source>
        <strain evidence="12">HN-11 Male</strain>
        <tissue evidence="12">Kidney and liver</tissue>
    </source>
</reference>
<dbReference type="GO" id="GO:0005743">
    <property type="term" value="C:mitochondrial inner membrane"/>
    <property type="evidence" value="ECO:0007669"/>
    <property type="project" value="UniProtKB-SubCell"/>
</dbReference>
<dbReference type="PANTHER" id="PTHR14256:SF4">
    <property type="entry name" value="CYTOCHROME C OXIDASE SUBUNIT NDUFA4"/>
    <property type="match status" value="1"/>
</dbReference>
<keyword evidence="9" id="KW-0472">Membrane</keyword>
<evidence type="ECO:0000256" key="1">
    <source>
        <dbReference type="ARBA" id="ARBA00004434"/>
    </source>
</evidence>
<keyword evidence="8" id="KW-0496">Mitochondrion</keyword>
<dbReference type="OrthoDB" id="5511684at2759"/>
<keyword evidence="7" id="KW-1133">Transmembrane helix</keyword>
<keyword evidence="4" id="KW-0812">Transmembrane</keyword>
<dbReference type="PANTHER" id="PTHR14256">
    <property type="entry name" value="NADH-UBIQUINONE OXIDOREDUCTASE MLRQ SUBUNIT"/>
    <property type="match status" value="1"/>
</dbReference>
<evidence type="ECO:0000256" key="3">
    <source>
        <dbReference type="ARBA" id="ARBA00022660"/>
    </source>
</evidence>
<evidence type="ECO:0000256" key="10">
    <source>
        <dbReference type="ARBA" id="ARBA00038186"/>
    </source>
</evidence>
<dbReference type="EMBL" id="WNTK01000591">
    <property type="protein sequence ID" value="KAG9469233.1"/>
    <property type="molecule type" value="Genomic_DNA"/>
</dbReference>
<accession>A0A8J6JP03</accession>
<name>A0A8J6JP03_ELECQ</name>